<keyword evidence="3" id="KW-0804">Transcription</keyword>
<evidence type="ECO:0000256" key="1">
    <source>
        <dbReference type="ARBA" id="ARBA00023015"/>
    </source>
</evidence>
<evidence type="ECO:0000259" key="4">
    <source>
        <dbReference type="PROSITE" id="PS50956"/>
    </source>
</evidence>
<dbReference type="InterPro" id="IPR011008">
    <property type="entry name" value="Dimeric_a/b-barrel"/>
</dbReference>
<protein>
    <submittedName>
        <fullName evidence="5">Lrp/AsnC family transcriptional regulator</fullName>
    </submittedName>
</protein>
<dbReference type="GO" id="GO:0005829">
    <property type="term" value="C:cytosol"/>
    <property type="evidence" value="ECO:0007669"/>
    <property type="project" value="TreeGrafter"/>
</dbReference>
<evidence type="ECO:0000313" key="6">
    <source>
        <dbReference type="Proteomes" id="UP001208041"/>
    </source>
</evidence>
<dbReference type="GO" id="GO:0043200">
    <property type="term" value="P:response to amino acid"/>
    <property type="evidence" value="ECO:0007669"/>
    <property type="project" value="TreeGrafter"/>
</dbReference>
<dbReference type="InterPro" id="IPR036388">
    <property type="entry name" value="WH-like_DNA-bd_sf"/>
</dbReference>
<dbReference type="SMART" id="SM00344">
    <property type="entry name" value="HTH_ASNC"/>
    <property type="match status" value="1"/>
</dbReference>
<evidence type="ECO:0000313" key="5">
    <source>
        <dbReference type="EMBL" id="MCV6824632.1"/>
    </source>
</evidence>
<comment type="caution">
    <text evidence="5">The sequence shown here is derived from an EMBL/GenBank/DDBJ whole genome shotgun (WGS) entry which is preliminary data.</text>
</comment>
<accession>A0AAE3IYJ6</accession>
<dbReference type="Gene3D" id="1.10.10.10">
    <property type="entry name" value="Winged helix-like DNA-binding domain superfamily/Winged helix DNA-binding domain"/>
    <property type="match status" value="1"/>
</dbReference>
<sequence length="157" mass="17543">MPDSTLDSFDRSILRTLQNDGKASVQDLATAANMSTSPCWRRVRKLEENGTISKYVALLDAKKVGLGTQAYVHISLLDHKETTIIAFDRFVSKEEQIVECCSITGSDDYLLKIVARDPEDLEAFLMQRVLALGIVRSSTTHFVLRQKKQSTALPLNL</sequence>
<dbReference type="GO" id="GO:0006355">
    <property type="term" value="P:regulation of DNA-templated transcription"/>
    <property type="evidence" value="ECO:0007669"/>
    <property type="project" value="UniProtKB-ARBA"/>
</dbReference>
<organism evidence="5 6">
    <name type="scientific">Halocynthiibacter halioticoli</name>
    <dbReference type="NCBI Taxonomy" id="2986804"/>
    <lineage>
        <taxon>Bacteria</taxon>
        <taxon>Pseudomonadati</taxon>
        <taxon>Pseudomonadota</taxon>
        <taxon>Alphaproteobacteria</taxon>
        <taxon>Rhodobacterales</taxon>
        <taxon>Paracoccaceae</taxon>
        <taxon>Halocynthiibacter</taxon>
    </lineage>
</organism>
<dbReference type="SUPFAM" id="SSF46785">
    <property type="entry name" value="Winged helix' DNA-binding domain"/>
    <property type="match status" value="1"/>
</dbReference>
<dbReference type="InterPro" id="IPR000485">
    <property type="entry name" value="AsnC-type_HTH_dom"/>
</dbReference>
<proteinExistence type="predicted"/>
<keyword evidence="2" id="KW-0238">DNA-binding</keyword>
<dbReference type="Proteomes" id="UP001208041">
    <property type="component" value="Unassembled WGS sequence"/>
</dbReference>
<dbReference type="Pfam" id="PF13412">
    <property type="entry name" value="HTH_24"/>
    <property type="match status" value="1"/>
</dbReference>
<dbReference type="AlphaFoldDB" id="A0AAE3IYJ6"/>
<dbReference type="SUPFAM" id="SSF54909">
    <property type="entry name" value="Dimeric alpha+beta barrel"/>
    <property type="match status" value="1"/>
</dbReference>
<dbReference type="InterPro" id="IPR019888">
    <property type="entry name" value="Tscrpt_reg_AsnC-like"/>
</dbReference>
<name>A0AAE3IYJ6_9RHOB</name>
<dbReference type="PANTHER" id="PTHR30154:SF34">
    <property type="entry name" value="TRANSCRIPTIONAL REGULATOR AZLB"/>
    <property type="match status" value="1"/>
</dbReference>
<dbReference type="PROSITE" id="PS50956">
    <property type="entry name" value="HTH_ASNC_2"/>
    <property type="match status" value="1"/>
</dbReference>
<reference evidence="5" key="1">
    <citation type="submission" date="2022-10" db="EMBL/GenBank/DDBJ databases">
        <authorList>
            <person name="Yue Y."/>
        </authorList>
    </citation>
    <scope>NUCLEOTIDE SEQUENCE</scope>
    <source>
        <strain evidence="5">Z654</strain>
    </source>
</reference>
<evidence type="ECO:0000256" key="2">
    <source>
        <dbReference type="ARBA" id="ARBA00023125"/>
    </source>
</evidence>
<dbReference type="GO" id="GO:0043565">
    <property type="term" value="F:sequence-specific DNA binding"/>
    <property type="evidence" value="ECO:0007669"/>
    <property type="project" value="InterPro"/>
</dbReference>
<dbReference type="PANTHER" id="PTHR30154">
    <property type="entry name" value="LEUCINE-RESPONSIVE REGULATORY PROTEIN"/>
    <property type="match status" value="1"/>
</dbReference>
<dbReference type="RefSeq" id="WP_263953490.1">
    <property type="nucleotide sequence ID" value="NZ_JAOYFC010000002.1"/>
</dbReference>
<evidence type="ECO:0000256" key="3">
    <source>
        <dbReference type="ARBA" id="ARBA00023163"/>
    </source>
</evidence>
<feature type="domain" description="HTH asnC-type" evidence="4">
    <location>
        <begin position="6"/>
        <end position="67"/>
    </location>
</feature>
<gene>
    <name evidence="5" type="ORF">OH136_08700</name>
</gene>
<keyword evidence="6" id="KW-1185">Reference proteome</keyword>
<dbReference type="PRINTS" id="PR00033">
    <property type="entry name" value="HTHASNC"/>
</dbReference>
<dbReference type="Pfam" id="PF01037">
    <property type="entry name" value="AsnC_trans_reg"/>
    <property type="match status" value="1"/>
</dbReference>
<dbReference type="InterPro" id="IPR036390">
    <property type="entry name" value="WH_DNA-bd_sf"/>
</dbReference>
<dbReference type="Gene3D" id="3.30.70.920">
    <property type="match status" value="1"/>
</dbReference>
<dbReference type="EMBL" id="JAOYFC010000002">
    <property type="protein sequence ID" value="MCV6824632.1"/>
    <property type="molecule type" value="Genomic_DNA"/>
</dbReference>
<dbReference type="InterPro" id="IPR011991">
    <property type="entry name" value="ArsR-like_HTH"/>
</dbReference>
<dbReference type="InterPro" id="IPR019887">
    <property type="entry name" value="Tscrpt_reg_AsnC/Lrp_C"/>
</dbReference>
<dbReference type="CDD" id="cd00090">
    <property type="entry name" value="HTH_ARSR"/>
    <property type="match status" value="1"/>
</dbReference>
<keyword evidence="1" id="KW-0805">Transcription regulation</keyword>